<dbReference type="RefSeq" id="WP_166694288.1">
    <property type="nucleotide sequence ID" value="NZ_WAEL01000015.1"/>
</dbReference>
<gene>
    <name evidence="3" type="ORF">F7231_26645</name>
</gene>
<dbReference type="InterPro" id="IPR010982">
    <property type="entry name" value="Lambda_DNA-bd_dom_sf"/>
</dbReference>
<evidence type="ECO:0000313" key="3">
    <source>
        <dbReference type="EMBL" id="NID13776.1"/>
    </source>
</evidence>
<organism evidence="3 4">
    <name type="scientific">Fibrivirga algicola</name>
    <dbReference type="NCBI Taxonomy" id="2950420"/>
    <lineage>
        <taxon>Bacteria</taxon>
        <taxon>Pseudomonadati</taxon>
        <taxon>Bacteroidota</taxon>
        <taxon>Cytophagia</taxon>
        <taxon>Cytophagales</taxon>
        <taxon>Spirosomataceae</taxon>
        <taxon>Fibrivirga</taxon>
    </lineage>
</organism>
<name>A0ABX0QR48_9BACT</name>
<dbReference type="PANTHER" id="PTHR46797:SF1">
    <property type="entry name" value="METHYLPHOSPHONATE SYNTHASE"/>
    <property type="match status" value="1"/>
</dbReference>
<dbReference type="SMART" id="SM00530">
    <property type="entry name" value="HTH_XRE"/>
    <property type="match status" value="1"/>
</dbReference>
<dbReference type="CDD" id="cd00093">
    <property type="entry name" value="HTH_XRE"/>
    <property type="match status" value="1"/>
</dbReference>
<proteinExistence type="predicted"/>
<dbReference type="Pfam" id="PF01381">
    <property type="entry name" value="HTH_3"/>
    <property type="match status" value="1"/>
</dbReference>
<dbReference type="InterPro" id="IPR001387">
    <property type="entry name" value="Cro/C1-type_HTH"/>
</dbReference>
<keyword evidence="1" id="KW-0238">DNA-binding</keyword>
<protein>
    <submittedName>
        <fullName evidence="3">Helix-turn-helix transcriptional regulator</fullName>
    </submittedName>
</protein>
<comment type="caution">
    <text evidence="3">The sequence shown here is derived from an EMBL/GenBank/DDBJ whole genome shotgun (WGS) entry which is preliminary data.</text>
</comment>
<dbReference type="Gene3D" id="1.10.260.40">
    <property type="entry name" value="lambda repressor-like DNA-binding domains"/>
    <property type="match status" value="1"/>
</dbReference>
<evidence type="ECO:0000313" key="4">
    <source>
        <dbReference type="Proteomes" id="UP000606008"/>
    </source>
</evidence>
<keyword evidence="4" id="KW-1185">Reference proteome</keyword>
<evidence type="ECO:0000256" key="1">
    <source>
        <dbReference type="ARBA" id="ARBA00023125"/>
    </source>
</evidence>
<dbReference type="InterPro" id="IPR050807">
    <property type="entry name" value="TransReg_Diox_bact_type"/>
</dbReference>
<dbReference type="PROSITE" id="PS50943">
    <property type="entry name" value="HTH_CROC1"/>
    <property type="match status" value="1"/>
</dbReference>
<dbReference type="PANTHER" id="PTHR46797">
    <property type="entry name" value="HTH-TYPE TRANSCRIPTIONAL REGULATOR"/>
    <property type="match status" value="1"/>
</dbReference>
<reference evidence="4" key="1">
    <citation type="submission" date="2019-09" db="EMBL/GenBank/DDBJ databases">
        <authorList>
            <person name="Jung D.-H."/>
        </authorList>
    </citation>
    <scope>NUCLEOTIDE SEQUENCE [LARGE SCALE GENOMIC DNA]</scope>
    <source>
        <strain evidence="4">JA-25</strain>
    </source>
</reference>
<feature type="domain" description="HTH cro/C1-type" evidence="2">
    <location>
        <begin position="21"/>
        <end position="75"/>
    </location>
</feature>
<sequence length="120" mass="13527">MGHDQLKNQEELNSIRIGETLTVARKARKLTQTELARRAGLQPSYISQIESNDRVPTLQTLESICQVLDIPSGVILLKAKIQENISEEDQEMFSTLIKALDALYFKPQQKAKPALESAEY</sequence>
<dbReference type="EMBL" id="WAEL01000015">
    <property type="protein sequence ID" value="NID13776.1"/>
    <property type="molecule type" value="Genomic_DNA"/>
</dbReference>
<reference evidence="4" key="2">
    <citation type="submission" date="2023-07" db="EMBL/GenBank/DDBJ databases">
        <authorList>
            <person name="Jung D.-H."/>
        </authorList>
    </citation>
    <scope>NUCLEOTIDE SEQUENCE [LARGE SCALE GENOMIC DNA]</scope>
    <source>
        <strain evidence="4">JA-25</strain>
    </source>
</reference>
<evidence type="ECO:0000259" key="2">
    <source>
        <dbReference type="PROSITE" id="PS50943"/>
    </source>
</evidence>
<accession>A0ABX0QR48</accession>
<dbReference type="Proteomes" id="UP000606008">
    <property type="component" value="Unassembled WGS sequence"/>
</dbReference>
<dbReference type="SUPFAM" id="SSF47413">
    <property type="entry name" value="lambda repressor-like DNA-binding domains"/>
    <property type="match status" value="1"/>
</dbReference>